<evidence type="ECO:0000256" key="5">
    <source>
        <dbReference type="ARBA" id="ARBA00022801"/>
    </source>
</evidence>
<protein>
    <recommendedName>
        <fullName evidence="8">Inositol-1-monophosphatase</fullName>
        <ecNumber evidence="8">3.1.3.25</ecNumber>
    </recommendedName>
</protein>
<dbReference type="EMBL" id="HBUF01345453">
    <property type="protein sequence ID" value="CAG6708893.1"/>
    <property type="molecule type" value="Transcribed_RNA"/>
</dbReference>
<feature type="binding site" evidence="7">
    <location>
        <position position="69"/>
    </location>
    <ligand>
        <name>Mg(2+)</name>
        <dbReference type="ChEBI" id="CHEBI:18420"/>
        <label>1</label>
        <note>catalytic</note>
    </ligand>
</feature>
<evidence type="ECO:0000313" key="9">
    <source>
        <dbReference type="EMBL" id="CAG6708893.1"/>
    </source>
</evidence>
<feature type="binding site" evidence="7">
    <location>
        <position position="86"/>
    </location>
    <ligand>
        <name>Mg(2+)</name>
        <dbReference type="ChEBI" id="CHEBI:18420"/>
        <label>1</label>
        <note>catalytic</note>
    </ligand>
</feature>
<accession>A0A8D8UMT1</accession>
<evidence type="ECO:0000256" key="1">
    <source>
        <dbReference type="ARBA" id="ARBA00001946"/>
    </source>
</evidence>
<evidence type="ECO:0000256" key="3">
    <source>
        <dbReference type="ARBA" id="ARBA00009759"/>
    </source>
</evidence>
<dbReference type="PROSITE" id="PS00630">
    <property type="entry name" value="IMP_2"/>
    <property type="match status" value="1"/>
</dbReference>
<dbReference type="Gene3D" id="3.30.540.10">
    <property type="entry name" value="Fructose-1,6-Bisphosphatase, subunit A, domain 1"/>
    <property type="match status" value="1"/>
</dbReference>
<evidence type="ECO:0000256" key="4">
    <source>
        <dbReference type="ARBA" id="ARBA00022723"/>
    </source>
</evidence>
<keyword evidence="5 8" id="KW-0378">Hydrolase</keyword>
<reference evidence="9" key="1">
    <citation type="submission" date="2021-05" db="EMBL/GenBank/DDBJ databases">
        <authorList>
            <person name="Alioto T."/>
            <person name="Alioto T."/>
            <person name="Gomez Garrido J."/>
        </authorList>
    </citation>
    <scope>NUCLEOTIDE SEQUENCE</scope>
</reference>
<dbReference type="GO" id="GO:0008934">
    <property type="term" value="F:inositol monophosphate 1-phosphatase activity"/>
    <property type="evidence" value="ECO:0007669"/>
    <property type="project" value="InterPro"/>
</dbReference>
<dbReference type="PRINTS" id="PR00377">
    <property type="entry name" value="IMPHPHTASES"/>
</dbReference>
<comment type="catalytic activity">
    <reaction evidence="8">
        <text>a myo-inositol phosphate + H2O = myo-inositol + phosphate</text>
        <dbReference type="Rhea" id="RHEA:24056"/>
        <dbReference type="ChEBI" id="CHEBI:15377"/>
        <dbReference type="ChEBI" id="CHEBI:17268"/>
        <dbReference type="ChEBI" id="CHEBI:43474"/>
        <dbReference type="ChEBI" id="CHEBI:84139"/>
        <dbReference type="EC" id="3.1.3.25"/>
    </reaction>
</comment>
<feature type="binding site" evidence="7">
    <location>
        <position position="215"/>
    </location>
    <ligand>
        <name>Mg(2+)</name>
        <dbReference type="ChEBI" id="CHEBI:18420"/>
        <label>1</label>
        <note>catalytic</note>
    </ligand>
</feature>
<dbReference type="UniPathway" id="UPA00823">
    <property type="reaction ID" value="UER00788"/>
</dbReference>
<dbReference type="EMBL" id="HBUF01015434">
    <property type="protein sequence ID" value="CAG6609624.1"/>
    <property type="molecule type" value="Transcribed_RNA"/>
</dbReference>
<name>A0A8D8UMT1_9HEMI</name>
<dbReference type="PRINTS" id="PR00378">
    <property type="entry name" value="LIIMPHPHTASE"/>
</dbReference>
<dbReference type="InterPro" id="IPR000760">
    <property type="entry name" value="Inositol_monophosphatase-like"/>
</dbReference>
<dbReference type="AlphaFoldDB" id="A0A8D8UMT1"/>
<dbReference type="InterPro" id="IPR033942">
    <property type="entry name" value="IMPase"/>
</dbReference>
<keyword evidence="4 7" id="KW-0479">Metal-binding</keyword>
<dbReference type="GO" id="GO:0006021">
    <property type="term" value="P:inositol biosynthetic process"/>
    <property type="evidence" value="ECO:0007669"/>
    <property type="project" value="UniProtKB-UniPathway"/>
</dbReference>
<comment type="cofactor">
    <cofactor evidence="1 7 8">
        <name>Mg(2+)</name>
        <dbReference type="ChEBI" id="CHEBI:18420"/>
    </cofactor>
</comment>
<dbReference type="PROSITE" id="PS00629">
    <property type="entry name" value="IMP_1"/>
    <property type="match status" value="1"/>
</dbReference>
<proteinExistence type="inferred from homology"/>
<evidence type="ECO:0000256" key="6">
    <source>
        <dbReference type="ARBA" id="ARBA00022842"/>
    </source>
</evidence>
<dbReference type="GO" id="GO:0046872">
    <property type="term" value="F:metal ion binding"/>
    <property type="evidence" value="ECO:0007669"/>
    <property type="project" value="UniProtKB-KW"/>
</dbReference>
<organism evidence="9">
    <name type="scientific">Cacopsylla melanoneura</name>
    <dbReference type="NCBI Taxonomy" id="428564"/>
    <lineage>
        <taxon>Eukaryota</taxon>
        <taxon>Metazoa</taxon>
        <taxon>Ecdysozoa</taxon>
        <taxon>Arthropoda</taxon>
        <taxon>Hexapoda</taxon>
        <taxon>Insecta</taxon>
        <taxon>Pterygota</taxon>
        <taxon>Neoptera</taxon>
        <taxon>Paraneoptera</taxon>
        <taxon>Hemiptera</taxon>
        <taxon>Sternorrhyncha</taxon>
        <taxon>Psylloidea</taxon>
        <taxon>Psyllidae</taxon>
        <taxon>Psyllinae</taxon>
        <taxon>Cacopsylla</taxon>
    </lineage>
</organism>
<dbReference type="FunFam" id="3.30.540.10:FF:000004">
    <property type="entry name" value="Inositol-1-monophosphatase"/>
    <property type="match status" value="1"/>
</dbReference>
<dbReference type="EMBL" id="HBUF01306744">
    <property type="protein sequence ID" value="CAG6692366.1"/>
    <property type="molecule type" value="Transcribed_RNA"/>
</dbReference>
<dbReference type="InterPro" id="IPR020550">
    <property type="entry name" value="Inositol_monophosphatase_CS"/>
</dbReference>
<dbReference type="GO" id="GO:0046854">
    <property type="term" value="P:phosphatidylinositol phosphate biosynthetic process"/>
    <property type="evidence" value="ECO:0007669"/>
    <property type="project" value="InterPro"/>
</dbReference>
<dbReference type="EMBL" id="HBUF01345452">
    <property type="protein sequence ID" value="CAG6708892.1"/>
    <property type="molecule type" value="Transcribed_RNA"/>
</dbReference>
<comment type="pathway">
    <text evidence="2 8">Polyol metabolism; myo-inositol biosynthesis; myo-inositol from D-glucose 6-phosphate: step 2/2.</text>
</comment>
<feature type="binding site" evidence="7">
    <location>
        <position position="89"/>
    </location>
    <ligand>
        <name>Mg(2+)</name>
        <dbReference type="ChEBI" id="CHEBI:18420"/>
        <label>1</label>
        <note>catalytic</note>
    </ligand>
</feature>
<dbReference type="InterPro" id="IPR020583">
    <property type="entry name" value="Inositol_monoP_metal-BS"/>
</dbReference>
<evidence type="ECO:0000256" key="7">
    <source>
        <dbReference type="PIRSR" id="PIRSR600760-2"/>
    </source>
</evidence>
<keyword evidence="6 7" id="KW-0460">Magnesium</keyword>
<dbReference type="PANTHER" id="PTHR20854:SF25">
    <property type="entry name" value="INOSITOL-1-MONOPHOSPHATASE"/>
    <property type="match status" value="1"/>
</dbReference>
<feature type="binding site" evidence="7">
    <location>
        <position position="88"/>
    </location>
    <ligand>
        <name>Mg(2+)</name>
        <dbReference type="ChEBI" id="CHEBI:18420"/>
        <label>1</label>
        <note>catalytic</note>
    </ligand>
</feature>
<evidence type="ECO:0000256" key="2">
    <source>
        <dbReference type="ARBA" id="ARBA00005152"/>
    </source>
</evidence>
<dbReference type="EMBL" id="HBUF01015435">
    <property type="protein sequence ID" value="CAG6609625.1"/>
    <property type="molecule type" value="Transcribed_RNA"/>
</dbReference>
<dbReference type="EMBL" id="HBUF01558962">
    <property type="protein sequence ID" value="CAG6761369.1"/>
    <property type="molecule type" value="Transcribed_RNA"/>
</dbReference>
<dbReference type="InterPro" id="IPR020552">
    <property type="entry name" value="Inositol_monoPase_Li-sen"/>
</dbReference>
<sequence>MVDVSKCFDAVLPLVKSAGEIVLEGFDSIKHYQTKATSWDLVTEYDKRVEITLISQIQKHFPTHKFIGEETSNDEVLTNDPTWIIDPIDGTLNYVHRFPHSCISVAFAVDKELVIGIVYNPMMDQLFTAQKGKGAFLNGKPISTTKTKELSQSLIALEISLAKGPEQDIELFKRTEACIKAARGVRSIGSAELTLCYVAMGALDAYTVDFLYCWDVAAGVCIIREAGGVAYETSGKKFDVMTRRVLTAATEEIAQELIALIKKSDANCNADNIRALANGKPIGNKTNGTHQNGTQTVQV</sequence>
<dbReference type="SUPFAM" id="SSF56655">
    <property type="entry name" value="Carbohydrate phosphatase"/>
    <property type="match status" value="1"/>
</dbReference>
<dbReference type="Pfam" id="PF00459">
    <property type="entry name" value="Inositol_P"/>
    <property type="match status" value="1"/>
</dbReference>
<dbReference type="GO" id="GO:0007165">
    <property type="term" value="P:signal transduction"/>
    <property type="evidence" value="ECO:0007669"/>
    <property type="project" value="TreeGrafter"/>
</dbReference>
<evidence type="ECO:0000256" key="8">
    <source>
        <dbReference type="RuleBase" id="RU364068"/>
    </source>
</evidence>
<comment type="similarity">
    <text evidence="3 8">Belongs to the inositol monophosphatase superfamily.</text>
</comment>
<dbReference type="Gene3D" id="3.40.190.80">
    <property type="match status" value="1"/>
</dbReference>
<dbReference type="EC" id="3.1.3.25" evidence="8"/>
<dbReference type="CDD" id="cd01639">
    <property type="entry name" value="IMPase"/>
    <property type="match status" value="1"/>
</dbReference>
<dbReference type="PANTHER" id="PTHR20854">
    <property type="entry name" value="INOSITOL MONOPHOSPHATASE"/>
    <property type="match status" value="1"/>
</dbReference>